<name>A0A0V0J4Z6_SCHSO</name>
<dbReference type="EMBL" id="GEEE01021205">
    <property type="protein sequence ID" value="JAP42020.1"/>
    <property type="molecule type" value="Transcribed_RNA"/>
</dbReference>
<proteinExistence type="predicted"/>
<protein>
    <submittedName>
        <fullName evidence="1">Uncharacterized protein</fullName>
    </submittedName>
</protein>
<organism evidence="1">
    <name type="scientific">Schistocephalus solidus</name>
    <name type="common">Tapeworm</name>
    <dbReference type="NCBI Taxonomy" id="70667"/>
    <lineage>
        <taxon>Eukaryota</taxon>
        <taxon>Metazoa</taxon>
        <taxon>Spiralia</taxon>
        <taxon>Lophotrochozoa</taxon>
        <taxon>Platyhelminthes</taxon>
        <taxon>Cestoda</taxon>
        <taxon>Eucestoda</taxon>
        <taxon>Diphyllobothriidea</taxon>
        <taxon>Diphyllobothriidae</taxon>
        <taxon>Schistocephalus</taxon>
    </lineage>
</organism>
<reference evidence="1" key="1">
    <citation type="submission" date="2016-01" db="EMBL/GenBank/DDBJ databases">
        <title>Reference transcriptome for the parasite Schistocephalus solidus: insights into the molecular evolution of parasitism.</title>
        <authorList>
            <person name="Hebert F.O."/>
            <person name="Grambauer S."/>
            <person name="Barber I."/>
            <person name="Landry C.R."/>
            <person name="Aubin-Horth N."/>
        </authorList>
    </citation>
    <scope>NUCLEOTIDE SEQUENCE</scope>
</reference>
<accession>A0A0V0J4Z6</accession>
<dbReference type="EMBL" id="GEEE01002651">
    <property type="protein sequence ID" value="JAP60574.1"/>
    <property type="molecule type" value="Transcribed_RNA"/>
</dbReference>
<dbReference type="AlphaFoldDB" id="A0A0V0J4Z6"/>
<evidence type="ECO:0000313" key="1">
    <source>
        <dbReference type="EMBL" id="JAP60574.1"/>
    </source>
</evidence>
<sequence length="108" mass="12216">MLDGSNNEEGCGSLEEVWVTVGATPVPSGESERSIWKDRWSDRALNYSDAGEYSSWSLPPERAKHLPSKWGPLFSLLRKRSAAINTTKSYQERIAFTSEPFSYLRSKE</sequence>
<dbReference type="EMBL" id="GEEE01023320">
    <property type="protein sequence ID" value="JAP39905.1"/>
    <property type="molecule type" value="Transcribed_RNA"/>
</dbReference>
<dbReference type="EMBL" id="GEEE01010311">
    <property type="protein sequence ID" value="JAP52914.1"/>
    <property type="molecule type" value="Transcribed_RNA"/>
</dbReference>
<gene>
    <name evidence="1" type="ORF">TR153156</name>
</gene>